<comment type="caution">
    <text evidence="1">The sequence shown here is derived from an EMBL/GenBank/DDBJ whole genome shotgun (WGS) entry which is preliminary data.</text>
</comment>
<gene>
    <name evidence="1" type="ORF">PCOR1329_LOCUS43329</name>
</gene>
<protein>
    <submittedName>
        <fullName evidence="1">Uncharacterized protein</fullName>
    </submittedName>
</protein>
<evidence type="ECO:0000313" key="2">
    <source>
        <dbReference type="Proteomes" id="UP001189429"/>
    </source>
</evidence>
<accession>A0ABN9TZ68</accession>
<evidence type="ECO:0000313" key="1">
    <source>
        <dbReference type="EMBL" id="CAK0851080.1"/>
    </source>
</evidence>
<reference evidence="1" key="1">
    <citation type="submission" date="2023-10" db="EMBL/GenBank/DDBJ databases">
        <authorList>
            <person name="Chen Y."/>
            <person name="Shah S."/>
            <person name="Dougan E. K."/>
            <person name="Thang M."/>
            <person name="Chan C."/>
        </authorList>
    </citation>
    <scope>NUCLEOTIDE SEQUENCE [LARGE SCALE GENOMIC DNA]</scope>
</reference>
<dbReference type="Proteomes" id="UP001189429">
    <property type="component" value="Unassembled WGS sequence"/>
</dbReference>
<sequence>MGTRSSRGGASYWYAFLCPRGGPCACVALPGPARATWPARVLPCQGRRLTFSQWAAPRPSKRLAYAAPSRGALGQTRPLSRADRSRDRGRCAGGWSVVERPGTDRPRGCPRRLWLSLAVGAWCLCCRDPELEAVSRGGRGRERRGYACASSAQRRQCGAAVREQGGIRTACLVTPWGTSGPSHGAVSEDDIACRGAVRET</sequence>
<dbReference type="EMBL" id="CAUYUJ010015206">
    <property type="protein sequence ID" value="CAK0851080.1"/>
    <property type="molecule type" value="Genomic_DNA"/>
</dbReference>
<proteinExistence type="predicted"/>
<organism evidence="1 2">
    <name type="scientific">Prorocentrum cordatum</name>
    <dbReference type="NCBI Taxonomy" id="2364126"/>
    <lineage>
        <taxon>Eukaryota</taxon>
        <taxon>Sar</taxon>
        <taxon>Alveolata</taxon>
        <taxon>Dinophyceae</taxon>
        <taxon>Prorocentrales</taxon>
        <taxon>Prorocentraceae</taxon>
        <taxon>Prorocentrum</taxon>
    </lineage>
</organism>
<name>A0ABN9TZ68_9DINO</name>
<keyword evidence="2" id="KW-1185">Reference proteome</keyword>